<protein>
    <submittedName>
        <fullName evidence="8">Phage shock protein C, PspC</fullName>
    </submittedName>
</protein>
<name>A0A0D5YT99_9FLAO</name>
<feature type="transmembrane region" description="Helical" evidence="6">
    <location>
        <begin position="22"/>
        <end position="44"/>
    </location>
</feature>
<keyword evidence="3 6" id="KW-0812">Transmembrane</keyword>
<keyword evidence="4 6" id="KW-1133">Transmembrane helix</keyword>
<feature type="domain" description="Phage shock protein PspC N-terminal" evidence="7">
    <location>
        <begin position="1"/>
        <end position="47"/>
    </location>
</feature>
<evidence type="ECO:0000259" key="7">
    <source>
        <dbReference type="Pfam" id="PF04024"/>
    </source>
</evidence>
<dbReference type="STRING" id="516051.VC82_1461"/>
<keyword evidence="2" id="KW-1003">Cell membrane</keyword>
<dbReference type="AlphaFoldDB" id="A0A0D5YT99"/>
<dbReference type="PANTHER" id="PTHR33885">
    <property type="entry name" value="PHAGE SHOCK PROTEIN C"/>
    <property type="match status" value="1"/>
</dbReference>
<comment type="subcellular location">
    <subcellularLocation>
        <location evidence="1">Cell membrane</location>
        <topology evidence="1">Single-pass membrane protein</topology>
    </subcellularLocation>
</comment>
<evidence type="ECO:0000313" key="8">
    <source>
        <dbReference type="EMBL" id="AKA35083.1"/>
    </source>
</evidence>
<evidence type="ECO:0000256" key="3">
    <source>
        <dbReference type="ARBA" id="ARBA00022692"/>
    </source>
</evidence>
<keyword evidence="9" id="KW-1185">Reference proteome</keyword>
<evidence type="ECO:0000256" key="4">
    <source>
        <dbReference type="ARBA" id="ARBA00022989"/>
    </source>
</evidence>
<reference evidence="8 9" key="1">
    <citation type="submission" date="2015-03" db="EMBL/GenBank/DDBJ databases">
        <title>Complete genome sequence of Muricauda lutaonensis CC-HSB-11T, isolated from a coastal hot spring.</title>
        <authorList>
            <person name="Kim K.M."/>
        </authorList>
    </citation>
    <scope>NUCLEOTIDE SEQUENCE [LARGE SCALE GENOMIC DNA]</scope>
    <source>
        <strain evidence="8 9">CC-HSB-11</strain>
    </source>
</reference>
<keyword evidence="5 6" id="KW-0472">Membrane</keyword>
<dbReference type="GO" id="GO:0005886">
    <property type="term" value="C:plasma membrane"/>
    <property type="evidence" value="ECO:0007669"/>
    <property type="project" value="UniProtKB-SubCell"/>
</dbReference>
<dbReference type="InterPro" id="IPR007168">
    <property type="entry name" value="Phageshock_PspC_N"/>
</dbReference>
<dbReference type="EMBL" id="CP011071">
    <property type="protein sequence ID" value="AKA35083.1"/>
    <property type="molecule type" value="Genomic_DNA"/>
</dbReference>
<dbReference type="Proteomes" id="UP000032726">
    <property type="component" value="Chromosome"/>
</dbReference>
<dbReference type="KEGG" id="mlt:VC82_1461"/>
<proteinExistence type="predicted"/>
<evidence type="ECO:0000256" key="5">
    <source>
        <dbReference type="ARBA" id="ARBA00023136"/>
    </source>
</evidence>
<dbReference type="Pfam" id="PF04024">
    <property type="entry name" value="PspC"/>
    <property type="match status" value="1"/>
</dbReference>
<evidence type="ECO:0000313" key="9">
    <source>
        <dbReference type="Proteomes" id="UP000032726"/>
    </source>
</evidence>
<accession>A0A0D5YT99</accession>
<organism evidence="8 9">
    <name type="scientific">Flagellimonas lutaonensis</name>
    <dbReference type="NCBI Taxonomy" id="516051"/>
    <lineage>
        <taxon>Bacteria</taxon>
        <taxon>Pseudomonadati</taxon>
        <taxon>Bacteroidota</taxon>
        <taxon>Flavobacteriia</taxon>
        <taxon>Flavobacteriales</taxon>
        <taxon>Flavobacteriaceae</taxon>
        <taxon>Flagellimonas</taxon>
    </lineage>
</organism>
<dbReference type="HOGENOM" id="CLU_143433_3_0_10"/>
<evidence type="ECO:0000256" key="6">
    <source>
        <dbReference type="SAM" id="Phobius"/>
    </source>
</evidence>
<dbReference type="PANTHER" id="PTHR33885:SF3">
    <property type="entry name" value="PHAGE SHOCK PROTEIN C"/>
    <property type="match status" value="1"/>
</dbReference>
<evidence type="ECO:0000256" key="2">
    <source>
        <dbReference type="ARBA" id="ARBA00022475"/>
    </source>
</evidence>
<sequence>MLLGVCGGIAEFIDWPKQTVRILWLALTIFGGLGIFAYLILGFVMPPPSSDKGNFDIDDYRVE</sequence>
<dbReference type="InterPro" id="IPR052027">
    <property type="entry name" value="PspC"/>
</dbReference>
<gene>
    <name evidence="8" type="ORF">VC82_1461</name>
</gene>
<evidence type="ECO:0000256" key="1">
    <source>
        <dbReference type="ARBA" id="ARBA00004162"/>
    </source>
</evidence>